<dbReference type="EMBL" id="APRP01000033">
    <property type="protein sequence ID" value="ENW98374.1"/>
    <property type="molecule type" value="Genomic_DNA"/>
</dbReference>
<comment type="caution">
    <text evidence="1">The sequence shown here is derived from an EMBL/GenBank/DDBJ whole genome shotgun (WGS) entry which is preliminary data.</text>
</comment>
<protein>
    <submittedName>
        <fullName evidence="1">Uncharacterized protein</fullName>
    </submittedName>
</protein>
<evidence type="ECO:0000313" key="2">
    <source>
        <dbReference type="Proteomes" id="UP000013248"/>
    </source>
</evidence>
<name>N9N8H4_9GAMM</name>
<dbReference type="HOGENOM" id="CLU_3380093_0_0_6"/>
<organism evidence="1 2">
    <name type="scientific">Acinetobacter modestus</name>
    <dbReference type="NCBI Taxonomy" id="1776740"/>
    <lineage>
        <taxon>Bacteria</taxon>
        <taxon>Pseudomonadati</taxon>
        <taxon>Pseudomonadota</taxon>
        <taxon>Gammaproteobacteria</taxon>
        <taxon>Moraxellales</taxon>
        <taxon>Moraxellaceae</taxon>
        <taxon>Acinetobacter</taxon>
    </lineage>
</organism>
<dbReference type="AlphaFoldDB" id="N9N8H4"/>
<reference evidence="1 2" key="1">
    <citation type="submission" date="2013-02" db="EMBL/GenBank/DDBJ databases">
        <title>The Genome Sequence of Acinetobacter sp. ANC 3862.</title>
        <authorList>
            <consortium name="The Broad Institute Genome Sequencing Platform"/>
            <consortium name="The Broad Institute Genome Sequencing Center for Infectious Disease"/>
            <person name="Cerqueira G."/>
            <person name="Feldgarden M."/>
            <person name="Courvalin P."/>
            <person name="Perichon B."/>
            <person name="Grillot-Courvalin C."/>
            <person name="Clermont D."/>
            <person name="Rocha E."/>
            <person name="Yoon E.-J."/>
            <person name="Nemec A."/>
            <person name="Walker B."/>
            <person name="Young S.K."/>
            <person name="Zeng Q."/>
            <person name="Gargeya S."/>
            <person name="Fitzgerald M."/>
            <person name="Haas B."/>
            <person name="Abouelleil A."/>
            <person name="Alvarado L."/>
            <person name="Arachchi H.M."/>
            <person name="Berlin A.M."/>
            <person name="Chapman S.B."/>
            <person name="Dewar J."/>
            <person name="Goldberg J."/>
            <person name="Griggs A."/>
            <person name="Gujja S."/>
            <person name="Hansen M."/>
            <person name="Howarth C."/>
            <person name="Imamovic A."/>
            <person name="Larimer J."/>
            <person name="McCowan C."/>
            <person name="Murphy C."/>
            <person name="Neiman D."/>
            <person name="Pearson M."/>
            <person name="Priest M."/>
            <person name="Roberts A."/>
            <person name="Saif S."/>
            <person name="Shea T."/>
            <person name="Sisk P."/>
            <person name="Sykes S."/>
            <person name="Wortman J."/>
            <person name="Nusbaum C."/>
            <person name="Birren B."/>
        </authorList>
    </citation>
    <scope>NUCLEOTIDE SEQUENCE [LARGE SCALE GENOMIC DNA]</scope>
    <source>
        <strain evidence="1 2">ANC 3862</strain>
    </source>
</reference>
<dbReference type="Proteomes" id="UP000013248">
    <property type="component" value="Unassembled WGS sequence"/>
</dbReference>
<evidence type="ECO:0000313" key="1">
    <source>
        <dbReference type="EMBL" id="ENW98374.1"/>
    </source>
</evidence>
<accession>N9N8H4</accession>
<proteinExistence type="predicted"/>
<gene>
    <name evidence="1" type="ORF">F900_03331</name>
</gene>
<sequence>MTGVVPSERNMKKARQDVGLFFIRFEFVLPKTQ</sequence>